<dbReference type="AlphaFoldDB" id="B9K8W9"/>
<dbReference type="PROSITE" id="PS00588">
    <property type="entry name" value="FLAGELLA_BB_ROD"/>
    <property type="match status" value="1"/>
</dbReference>
<reference evidence="9 10" key="1">
    <citation type="journal article" date="2009" name="Biosci. Biotechnol. Biochem.">
        <title>WeGAS: a web-based microbial genome annotation system.</title>
        <authorList>
            <person name="Lee D."/>
            <person name="Seo H."/>
            <person name="Park C."/>
            <person name="Park K."/>
        </authorList>
    </citation>
    <scope>NUCLEOTIDE SEQUENCE [LARGE SCALE GENOMIC DNA]</scope>
    <source>
        <strain evidence="10">ATCC 49049 / DSM 4359 / NBRC 107923 / NS-E</strain>
    </source>
</reference>
<dbReference type="RefSeq" id="WP_015919717.1">
    <property type="nucleotide sequence ID" value="NC_011978.1"/>
</dbReference>
<keyword evidence="9" id="KW-0966">Cell projection</keyword>
<evidence type="ECO:0000256" key="6">
    <source>
        <dbReference type="RuleBase" id="RU362062"/>
    </source>
</evidence>
<evidence type="ECO:0000256" key="1">
    <source>
        <dbReference type="ARBA" id="ARBA00004117"/>
    </source>
</evidence>
<comment type="subcellular location">
    <subcellularLocation>
        <location evidence="1 6">Bacterial flagellum basal body</location>
    </subcellularLocation>
</comment>
<dbReference type="GO" id="GO:0030694">
    <property type="term" value="C:bacterial-type flagellum basal body, rod"/>
    <property type="evidence" value="ECO:0007669"/>
    <property type="project" value="UniProtKB-UniRule"/>
</dbReference>
<evidence type="ECO:0000256" key="2">
    <source>
        <dbReference type="ARBA" id="ARBA00009677"/>
    </source>
</evidence>
<evidence type="ECO:0000313" key="10">
    <source>
        <dbReference type="Proteomes" id="UP000000445"/>
    </source>
</evidence>
<evidence type="ECO:0000313" key="9">
    <source>
        <dbReference type="EMBL" id="ACM23402.1"/>
    </source>
</evidence>
<dbReference type="KEGG" id="tna:CTN_1226"/>
<dbReference type="Pfam" id="PF06429">
    <property type="entry name" value="Flg_bbr_C"/>
    <property type="match status" value="1"/>
</dbReference>
<evidence type="ECO:0000256" key="4">
    <source>
        <dbReference type="ARBA" id="ARBA00023143"/>
    </source>
</evidence>
<dbReference type="Proteomes" id="UP000000445">
    <property type="component" value="Chromosome"/>
</dbReference>
<dbReference type="PANTHER" id="PTHR30435">
    <property type="entry name" value="FLAGELLAR PROTEIN"/>
    <property type="match status" value="1"/>
</dbReference>
<keyword evidence="4 6" id="KW-0975">Bacterial flagellum</keyword>
<dbReference type="eggNOG" id="COG1558">
    <property type="taxonomic scope" value="Bacteria"/>
</dbReference>
<dbReference type="Pfam" id="PF00460">
    <property type="entry name" value="Flg_bb_rod"/>
    <property type="match status" value="1"/>
</dbReference>
<gene>
    <name evidence="9" type="ordered locus">CTN_1226</name>
</gene>
<protein>
    <recommendedName>
        <fullName evidence="3 6">Flagellar basal-body rod protein FlgC</fullName>
    </recommendedName>
</protein>
<dbReference type="HOGENOM" id="CLU_123272_0_0_0"/>
<accession>B9K8W9</accession>
<name>B9K8W9_THENN</name>
<evidence type="ECO:0000256" key="3">
    <source>
        <dbReference type="ARBA" id="ARBA00017941"/>
    </source>
</evidence>
<comment type="similarity">
    <text evidence="2">Belongs to the flagella basal body rod proteins family.</text>
</comment>
<dbReference type="InterPro" id="IPR010930">
    <property type="entry name" value="Flg_bb/hook_C_dom"/>
</dbReference>
<dbReference type="NCBIfam" id="TIGR01395">
    <property type="entry name" value="FlgC"/>
    <property type="match status" value="1"/>
</dbReference>
<sequence>MSEFDIMNISATGMSAQRLRVEIVSTNIANAETTRTEMGEPYRRKVPVFAEYLRRAKDGRIESAGVKVVKIVEDPSPFRLVYDPTHPDADENGYVRMPNVNIVREMVDLINAQRAYDANVAAFNVTKNMVNSALQIGRG</sequence>
<dbReference type="InterPro" id="IPR006299">
    <property type="entry name" value="FlgC"/>
</dbReference>
<keyword evidence="9" id="KW-0282">Flagellum</keyword>
<feature type="domain" description="Flagellar basal body rod protein N-terminal" evidence="7">
    <location>
        <begin position="7"/>
        <end position="34"/>
    </location>
</feature>
<evidence type="ECO:0000259" key="7">
    <source>
        <dbReference type="Pfam" id="PF00460"/>
    </source>
</evidence>
<dbReference type="EMBL" id="CP000916">
    <property type="protein sequence ID" value="ACM23402.1"/>
    <property type="molecule type" value="Genomic_DNA"/>
</dbReference>
<dbReference type="PANTHER" id="PTHR30435:SF2">
    <property type="entry name" value="FLAGELLAR BASAL-BODY ROD PROTEIN FLGC"/>
    <property type="match status" value="1"/>
</dbReference>
<keyword evidence="10" id="KW-1185">Reference proteome</keyword>
<dbReference type="InterPro" id="IPR001444">
    <property type="entry name" value="Flag_bb_rod_N"/>
</dbReference>
<evidence type="ECO:0000259" key="8">
    <source>
        <dbReference type="Pfam" id="PF06429"/>
    </source>
</evidence>
<dbReference type="GO" id="GO:0071978">
    <property type="term" value="P:bacterial-type flagellum-dependent swarming motility"/>
    <property type="evidence" value="ECO:0007669"/>
    <property type="project" value="TreeGrafter"/>
</dbReference>
<keyword evidence="9" id="KW-0969">Cilium</keyword>
<organism evidence="9 10">
    <name type="scientific">Thermotoga neapolitana (strain ATCC 49049 / DSM 4359 / NBRC 107923 / NS-E)</name>
    <dbReference type="NCBI Taxonomy" id="309803"/>
    <lineage>
        <taxon>Bacteria</taxon>
        <taxon>Thermotogati</taxon>
        <taxon>Thermotogota</taxon>
        <taxon>Thermotogae</taxon>
        <taxon>Thermotogales</taxon>
        <taxon>Thermotogaceae</taxon>
        <taxon>Thermotoga</taxon>
    </lineage>
</organism>
<feature type="domain" description="Flagellar basal-body/hook protein C-terminal" evidence="8">
    <location>
        <begin position="92"/>
        <end position="136"/>
    </location>
</feature>
<dbReference type="STRING" id="309803.CTN_1226"/>
<evidence type="ECO:0000256" key="5">
    <source>
        <dbReference type="ARBA" id="ARBA00025933"/>
    </source>
</evidence>
<comment type="subunit">
    <text evidence="5 6">The basal body constitutes a major portion of the flagellar organelle and consists of four rings (L,P,S, and M) mounted on a central rod. The rod consists of about 26 subunits of FlgG in the distal portion, and FlgB, FlgC and FlgF are thought to build up the proximal portion of the rod with about 6 subunits each.</text>
</comment>
<proteinExistence type="inferred from homology"/>
<dbReference type="InterPro" id="IPR019776">
    <property type="entry name" value="Flagellar_basal_body_rod_CS"/>
</dbReference>